<evidence type="ECO:0000256" key="7">
    <source>
        <dbReference type="ARBA" id="ARBA00023180"/>
    </source>
</evidence>
<dbReference type="PROSITE" id="PS50261">
    <property type="entry name" value="G_PROTEIN_RECEP_F2_4"/>
    <property type="match status" value="1"/>
</dbReference>
<dbReference type="AlphaFoldDB" id="A0A5J5CPY5"/>
<feature type="domain" description="G-protein coupled receptors family 2 profile 2" evidence="11">
    <location>
        <begin position="460"/>
        <end position="726"/>
    </location>
</feature>
<dbReference type="SMART" id="SM00303">
    <property type="entry name" value="GPS"/>
    <property type="match status" value="1"/>
</dbReference>
<gene>
    <name evidence="13" type="ORF">FQN60_008641</name>
</gene>
<dbReference type="InterPro" id="IPR017981">
    <property type="entry name" value="GPCR_2-like_7TM"/>
</dbReference>
<dbReference type="PROSITE" id="PS50262">
    <property type="entry name" value="G_PROTEIN_RECEP_F1_2"/>
    <property type="match status" value="1"/>
</dbReference>
<evidence type="ECO:0000256" key="6">
    <source>
        <dbReference type="ARBA" id="ARBA00023157"/>
    </source>
</evidence>
<evidence type="ECO:0000313" key="13">
    <source>
        <dbReference type="EMBL" id="KAA8581901.1"/>
    </source>
</evidence>
<feature type="transmembrane region" description="Helical" evidence="8">
    <location>
        <begin position="501"/>
        <end position="520"/>
    </location>
</feature>
<feature type="transmembrane region" description="Helical" evidence="8">
    <location>
        <begin position="667"/>
        <end position="692"/>
    </location>
</feature>
<dbReference type="GO" id="GO:0004930">
    <property type="term" value="F:G protein-coupled receptor activity"/>
    <property type="evidence" value="ECO:0007669"/>
    <property type="project" value="InterPro"/>
</dbReference>
<dbReference type="SUPFAM" id="SSF81321">
    <property type="entry name" value="Family A G protein-coupled receptor-like"/>
    <property type="match status" value="1"/>
</dbReference>
<dbReference type="FunFam" id="1.20.1070.10:FF:000058">
    <property type="entry name" value="Adhesion G protein-coupled receptor F5"/>
    <property type="match status" value="1"/>
</dbReference>
<dbReference type="PANTHER" id="PTHR45813:SF2">
    <property type="entry name" value="ADHESION G-PROTEIN COUPLED RECEPTOR F3"/>
    <property type="match status" value="1"/>
</dbReference>
<reference evidence="13 14" key="1">
    <citation type="submission" date="2019-08" db="EMBL/GenBank/DDBJ databases">
        <title>A chromosome-level genome assembly, high-density linkage maps, and genome scans reveal the genomic architecture of hybrid incompatibilities underlying speciation via character displacement in darters (Percidae: Etheostominae).</title>
        <authorList>
            <person name="Moran R.L."/>
            <person name="Catchen J.M."/>
            <person name="Fuller R.C."/>
        </authorList>
    </citation>
    <scope>NUCLEOTIDE SEQUENCE [LARGE SCALE GENOMIC DNA]</scope>
    <source>
        <strain evidence="13">EspeVRDwgs_2016</strain>
        <tissue evidence="13">Muscle</tissue>
    </source>
</reference>
<dbReference type="InterPro" id="IPR017452">
    <property type="entry name" value="GPCR_Rhodpsn_7TM"/>
</dbReference>
<dbReference type="GO" id="GO:0007189">
    <property type="term" value="P:adenylate cyclase-activating G protein-coupled receptor signaling pathway"/>
    <property type="evidence" value="ECO:0007669"/>
    <property type="project" value="TreeGrafter"/>
</dbReference>
<dbReference type="Proteomes" id="UP000327493">
    <property type="component" value="Chromosome 20"/>
</dbReference>
<dbReference type="PROSITE" id="PS50221">
    <property type="entry name" value="GAIN_B"/>
    <property type="match status" value="1"/>
</dbReference>
<dbReference type="PANTHER" id="PTHR45813">
    <property type="entry name" value="IG-LIKE DOMAIN-CONTAINING PROTEIN"/>
    <property type="match status" value="1"/>
</dbReference>
<keyword evidence="6" id="KW-1015">Disulfide bond</keyword>
<dbReference type="Gene3D" id="2.60.220.50">
    <property type="match status" value="1"/>
</dbReference>
<dbReference type="GO" id="GO:0007166">
    <property type="term" value="P:cell surface receptor signaling pathway"/>
    <property type="evidence" value="ECO:0007669"/>
    <property type="project" value="InterPro"/>
</dbReference>
<feature type="transmembrane region" description="Helical" evidence="8">
    <location>
        <begin position="623"/>
        <end position="646"/>
    </location>
</feature>
<feature type="domain" description="GAIN-B" evidence="10">
    <location>
        <begin position="310"/>
        <end position="456"/>
    </location>
</feature>
<dbReference type="InterPro" id="IPR000832">
    <property type="entry name" value="GPCR_2_secretin-like"/>
</dbReference>
<dbReference type="Pfam" id="PF00002">
    <property type="entry name" value="7tm_2"/>
    <property type="match status" value="1"/>
</dbReference>
<feature type="transmembrane region" description="Helical" evidence="8">
    <location>
        <begin position="465"/>
        <end position="489"/>
    </location>
</feature>
<comment type="caution">
    <text evidence="13">The sequence shown here is derived from an EMBL/GenBank/DDBJ whole genome shotgun (WGS) entry which is preliminary data.</text>
</comment>
<evidence type="ECO:0000313" key="14">
    <source>
        <dbReference type="Proteomes" id="UP000327493"/>
    </source>
</evidence>
<dbReference type="PRINTS" id="PR00249">
    <property type="entry name" value="GPCRSECRETIN"/>
</dbReference>
<dbReference type="InterPro" id="IPR051587">
    <property type="entry name" value="Adhesion_GPCR"/>
</dbReference>
<accession>A0A5J5CPY5</accession>
<dbReference type="GO" id="GO:0016020">
    <property type="term" value="C:membrane"/>
    <property type="evidence" value="ECO:0007669"/>
    <property type="project" value="UniProtKB-SubCell"/>
</dbReference>
<evidence type="ECO:0000256" key="9">
    <source>
        <dbReference type="SAM" id="SignalP"/>
    </source>
</evidence>
<name>A0A5J5CPY5_9PERO</name>
<feature type="chain" id="PRO_5023829313" description="GPS domain-containing protein" evidence="9">
    <location>
        <begin position="27"/>
        <end position="758"/>
    </location>
</feature>
<evidence type="ECO:0000256" key="3">
    <source>
        <dbReference type="ARBA" id="ARBA00022692"/>
    </source>
</evidence>
<evidence type="ECO:0000259" key="11">
    <source>
        <dbReference type="PROSITE" id="PS50261"/>
    </source>
</evidence>
<dbReference type="InterPro" id="IPR000203">
    <property type="entry name" value="GPS"/>
</dbReference>
<keyword evidence="7" id="KW-0325">Glycoprotein</keyword>
<keyword evidence="14" id="KW-1185">Reference proteome</keyword>
<feature type="domain" description="G-protein coupled receptors family 1 profile" evidence="12">
    <location>
        <begin position="444"/>
        <end position="729"/>
    </location>
</feature>
<keyword evidence="3 8" id="KW-0812">Transmembrane</keyword>
<proteinExistence type="inferred from homology"/>
<keyword evidence="9" id="KW-0732">Signal</keyword>
<evidence type="ECO:0000256" key="8">
    <source>
        <dbReference type="SAM" id="Phobius"/>
    </source>
</evidence>
<feature type="transmembrane region" description="Helical" evidence="8">
    <location>
        <begin position="532"/>
        <end position="553"/>
    </location>
</feature>
<organism evidence="13 14">
    <name type="scientific">Etheostoma spectabile</name>
    <name type="common">orangethroat darter</name>
    <dbReference type="NCBI Taxonomy" id="54343"/>
    <lineage>
        <taxon>Eukaryota</taxon>
        <taxon>Metazoa</taxon>
        <taxon>Chordata</taxon>
        <taxon>Craniata</taxon>
        <taxon>Vertebrata</taxon>
        <taxon>Euteleostomi</taxon>
        <taxon>Actinopterygii</taxon>
        <taxon>Neopterygii</taxon>
        <taxon>Teleostei</taxon>
        <taxon>Neoteleostei</taxon>
        <taxon>Acanthomorphata</taxon>
        <taxon>Eupercaria</taxon>
        <taxon>Perciformes</taxon>
        <taxon>Percoidei</taxon>
        <taxon>Percidae</taxon>
        <taxon>Etheostomatinae</taxon>
        <taxon>Etheostoma</taxon>
    </lineage>
</organism>
<protein>
    <recommendedName>
        <fullName evidence="15">GPS domain-containing protein</fullName>
    </recommendedName>
</protein>
<evidence type="ECO:0000259" key="10">
    <source>
        <dbReference type="PROSITE" id="PS50221"/>
    </source>
</evidence>
<dbReference type="Pfam" id="PF01825">
    <property type="entry name" value="GPS"/>
    <property type="match status" value="1"/>
</dbReference>
<sequence>MQTKENRNRMWAFIILYVLGLNVCQASGEGKSTQMQYVKLIIEESAINNITQILKGFDYNNIRVDNLTKTTRFVHLNMTPSPVCSSSHPSITCTLQEDLKTPPLWKLKRTDGEFEIFNGTESGVTSAPAVTSVRLDTKISERWEETDKFCPAQGDWKDTKADYTAYLKCPNAAGQRQRKCSAGGTWEAVVAHCVNLDVNLALQQAIIVDVGLGSPDKNAANVFSLLGNITNNTKAINSYANMNATVQVLISLSQKSISIVEESAIYDFLESSSNLLERPLKDSWTLNTGESNSSLADSYLTSVEKLIQKTNKTYTNKQNNLEVMASICTKGSPCSNTVFDVTVNLEPSLGSVKTAGFKELQNYLTEEKDFEPNSIVVSTTMTNTESKELKSVNVNINFQLLKPRPPNVQIKCVSWDNNTRSWSEEGCEWKGSSEERLCTCTHLSSFAILMSRYPTEIKWLTEVTYVGLSISVVSLIISMVIELTVWSAVVKTIGSYLRHTAHIHISLCLLIADGCFLASSNPKDLTEMWCKIFVLLKHFCYLSMFFWMLCLSSMLLHKTIFPFHQTSKKAYMRFFLFLGYVCPLLIAVITFLGYNGGAKDVYFSSDTCWLRYSGLMKGSIHTFVIPVGIIVLFNVFSMLVVIMKLLDHPINTDKSNENENEKKAALTALRSVILLTPIFGVTWIFGFAVMLLDLTIGTVAFVVNYAFTVLNAFQGLFILLTTCLGDKLTREALLNRLRKNDSASTTDSSTKLDSTWKQ</sequence>
<keyword evidence="4 8" id="KW-1133">Transmembrane helix</keyword>
<comment type="subcellular location">
    <subcellularLocation>
        <location evidence="1">Membrane</location>
        <topology evidence="1">Multi-pass membrane protein</topology>
    </subcellularLocation>
</comment>
<dbReference type="EMBL" id="VOFY01000020">
    <property type="protein sequence ID" value="KAA8581901.1"/>
    <property type="molecule type" value="Genomic_DNA"/>
</dbReference>
<evidence type="ECO:0000256" key="2">
    <source>
        <dbReference type="ARBA" id="ARBA00007343"/>
    </source>
</evidence>
<comment type="similarity">
    <text evidence="2">Belongs to the G-protein coupled receptor 2 family. Adhesion G-protein coupled receptor (ADGR) subfamily.</text>
</comment>
<evidence type="ECO:0000259" key="12">
    <source>
        <dbReference type="PROSITE" id="PS50262"/>
    </source>
</evidence>
<evidence type="ECO:0000256" key="5">
    <source>
        <dbReference type="ARBA" id="ARBA00023136"/>
    </source>
</evidence>
<feature type="transmembrane region" description="Helical" evidence="8">
    <location>
        <begin position="574"/>
        <end position="594"/>
    </location>
</feature>
<dbReference type="InterPro" id="IPR057244">
    <property type="entry name" value="GAIN_B"/>
</dbReference>
<dbReference type="Gene3D" id="1.20.1070.10">
    <property type="entry name" value="Rhodopsin 7-helix transmembrane proteins"/>
    <property type="match status" value="1"/>
</dbReference>
<keyword evidence="5 8" id="KW-0472">Membrane</keyword>
<feature type="signal peptide" evidence="9">
    <location>
        <begin position="1"/>
        <end position="26"/>
    </location>
</feature>
<evidence type="ECO:0000256" key="4">
    <source>
        <dbReference type="ARBA" id="ARBA00022989"/>
    </source>
</evidence>
<dbReference type="InterPro" id="IPR046338">
    <property type="entry name" value="GAIN_dom_sf"/>
</dbReference>
<evidence type="ECO:0008006" key="15">
    <source>
        <dbReference type="Google" id="ProtNLM"/>
    </source>
</evidence>
<feature type="transmembrane region" description="Helical" evidence="8">
    <location>
        <begin position="698"/>
        <end position="720"/>
    </location>
</feature>
<evidence type="ECO:0000256" key="1">
    <source>
        <dbReference type="ARBA" id="ARBA00004141"/>
    </source>
</evidence>